<dbReference type="Proteomes" id="UP000186559">
    <property type="component" value="Chromosome"/>
</dbReference>
<dbReference type="EMBL" id="CP014796">
    <property type="protein sequence ID" value="APX25294.1"/>
    <property type="molecule type" value="Genomic_DNA"/>
</dbReference>
<evidence type="ECO:0000313" key="1">
    <source>
        <dbReference type="EMBL" id="APX25294.1"/>
    </source>
</evidence>
<name>A0A1U7DAU9_9RHOB</name>
<accession>A0A1U7DAU9</accession>
<proteinExistence type="predicted"/>
<dbReference type="AlphaFoldDB" id="A0A1U7DAU9"/>
<dbReference type="KEGG" id="tpro:Ga0080559_TMP4498"/>
<organism evidence="1 2">
    <name type="scientific">Salipiger profundus</name>
    <dbReference type="NCBI Taxonomy" id="1229727"/>
    <lineage>
        <taxon>Bacteria</taxon>
        <taxon>Pseudomonadati</taxon>
        <taxon>Pseudomonadota</taxon>
        <taxon>Alphaproteobacteria</taxon>
        <taxon>Rhodobacterales</taxon>
        <taxon>Roseobacteraceae</taxon>
        <taxon>Salipiger</taxon>
    </lineage>
</organism>
<reference evidence="1 2" key="1">
    <citation type="submission" date="2016-03" db="EMBL/GenBank/DDBJ databases">
        <title>Deep-sea bacteria in the southern Pacific.</title>
        <authorList>
            <person name="Tang K."/>
        </authorList>
    </citation>
    <scope>NUCLEOTIDE SEQUENCE [LARGE SCALE GENOMIC DNA]</scope>
    <source>
        <strain evidence="1 2">JLT2016</strain>
    </source>
</reference>
<sequence length="68" mass="7732">MRIHNPIFPEGSTLFIIWAEDRWGRRSLAAGTFVAVNAAWNALQEEEPAATLNMQHGARVMQTREPLR</sequence>
<keyword evidence="2" id="KW-1185">Reference proteome</keyword>
<protein>
    <submittedName>
        <fullName evidence="1">Uncharacterized protein</fullName>
    </submittedName>
</protein>
<gene>
    <name evidence="1" type="ORF">Ga0080559_TMP4498</name>
</gene>
<evidence type="ECO:0000313" key="2">
    <source>
        <dbReference type="Proteomes" id="UP000186559"/>
    </source>
</evidence>